<evidence type="ECO:0000313" key="2">
    <source>
        <dbReference type="EMBL" id="WFG39722.1"/>
    </source>
</evidence>
<protein>
    <recommendedName>
        <fullName evidence="5">Metallopeptidase family protein</fullName>
    </recommendedName>
</protein>
<dbReference type="EMBL" id="CP046147">
    <property type="protein sequence ID" value="WFG39722.1"/>
    <property type="molecule type" value="Genomic_DNA"/>
</dbReference>
<evidence type="ECO:0000313" key="1">
    <source>
        <dbReference type="EMBL" id="MDG0865527.1"/>
    </source>
</evidence>
<dbReference type="AlphaFoldDB" id="A0AAJ5ZJ65"/>
<dbReference type="Proteomes" id="UP001219901">
    <property type="component" value="Chromosome"/>
</dbReference>
<gene>
    <name evidence="1" type="ORF">GKO46_00365</name>
    <name evidence="2" type="ORF">GKO48_08855</name>
</gene>
<dbReference type="SUPFAM" id="SSF55486">
    <property type="entry name" value="Metalloproteases ('zincins'), catalytic domain"/>
    <property type="match status" value="1"/>
</dbReference>
<dbReference type="InterPro" id="IPR038555">
    <property type="entry name" value="Zincin_1_sf"/>
</dbReference>
<name>A0AAJ5ZJ65_9CHLR</name>
<dbReference type="Pfam" id="PF06262">
    <property type="entry name" value="Zincin_1"/>
    <property type="match status" value="1"/>
</dbReference>
<evidence type="ECO:0008006" key="5">
    <source>
        <dbReference type="Google" id="ProtNLM"/>
    </source>
</evidence>
<dbReference type="CDD" id="cd12952">
    <property type="entry name" value="MMP_ACEL2062"/>
    <property type="match status" value="1"/>
</dbReference>
<reference evidence="3 4" key="1">
    <citation type="submission" date="2019-11" db="EMBL/GenBank/DDBJ databases">
        <authorList>
            <person name="Cho J.-C."/>
        </authorList>
    </citation>
    <scope>NUCLEOTIDE SEQUENCE [LARGE SCALE GENOMIC DNA]</scope>
    <source>
        <strain evidence="2 3">JH1073</strain>
        <strain evidence="1 4">JH702</strain>
    </source>
</reference>
<dbReference type="InterPro" id="IPR010428">
    <property type="entry name" value="Zincin_1"/>
</dbReference>
<proteinExistence type="predicted"/>
<dbReference type="EMBL" id="WMBE01000001">
    <property type="protein sequence ID" value="MDG0865527.1"/>
    <property type="molecule type" value="Genomic_DNA"/>
</dbReference>
<dbReference type="Gene3D" id="3.30.2010.20">
    <property type="match status" value="1"/>
</dbReference>
<accession>A0AAJ5ZJ65</accession>
<reference evidence="2" key="2">
    <citation type="journal article" date="2023" name="Nat. Commun.">
        <title>Cultivation of marine bacteria of the SAR202 clade.</title>
        <authorList>
            <person name="Lim Y."/>
            <person name="Seo J.H."/>
            <person name="Giovannoni S.J."/>
            <person name="Kang I."/>
            <person name="Cho J.C."/>
        </authorList>
    </citation>
    <scope>NUCLEOTIDE SEQUENCE</scope>
    <source>
        <strain evidence="2">JH1073</strain>
    </source>
</reference>
<organism evidence="2 3">
    <name type="scientific">Candidatus Lucifugimonas marina</name>
    <dbReference type="NCBI Taxonomy" id="3038979"/>
    <lineage>
        <taxon>Bacteria</taxon>
        <taxon>Bacillati</taxon>
        <taxon>Chloroflexota</taxon>
        <taxon>Dehalococcoidia</taxon>
        <taxon>SAR202 cluster</taxon>
        <taxon>Candidatus Lucifugimonadales</taxon>
        <taxon>Candidatus Lucifugimonadaceae</taxon>
        <taxon>Candidatus Lucifugimonas</taxon>
    </lineage>
</organism>
<reference evidence="3" key="3">
    <citation type="submission" date="2023-06" db="EMBL/GenBank/DDBJ databases">
        <title>Pangenomics reveal diversification of enzyme families and niche specialization in globally abundant SAR202 bacteria.</title>
        <authorList>
            <person name="Saw J.H.W."/>
        </authorList>
    </citation>
    <scope>NUCLEOTIDE SEQUENCE [LARGE SCALE GENOMIC DNA]</scope>
    <source>
        <strain evidence="3">JH1073</strain>
    </source>
</reference>
<dbReference type="Proteomes" id="UP001321249">
    <property type="component" value="Unassembled WGS sequence"/>
</dbReference>
<sequence length="123" mass="13837">MQVSRDIFEDIVRDAIASLPEQFLSKMENVSIIVADRATPQQMAENGLTPHDVLFGLYEGIPLPERGSYIPPLPDVITIFQTPIERASESMEDLEHQVVTTVRHEVAHYFGFSDHELDKMGLG</sequence>
<evidence type="ECO:0000313" key="3">
    <source>
        <dbReference type="Proteomes" id="UP001219901"/>
    </source>
</evidence>
<evidence type="ECO:0000313" key="4">
    <source>
        <dbReference type="Proteomes" id="UP001321249"/>
    </source>
</evidence>
<keyword evidence="3" id="KW-1185">Reference proteome</keyword>